<evidence type="ECO:0000256" key="2">
    <source>
        <dbReference type="ARBA" id="ARBA00005722"/>
    </source>
</evidence>
<evidence type="ECO:0000256" key="4">
    <source>
        <dbReference type="ARBA" id="ARBA00023136"/>
    </source>
</evidence>
<dbReference type="Proteomes" id="UP000675940">
    <property type="component" value="Unassembled WGS sequence"/>
</dbReference>
<feature type="signal peptide" evidence="6">
    <location>
        <begin position="1"/>
        <end position="22"/>
    </location>
</feature>
<evidence type="ECO:0000256" key="1">
    <source>
        <dbReference type="ARBA" id="ARBA00004442"/>
    </source>
</evidence>
<dbReference type="InterPro" id="IPR010583">
    <property type="entry name" value="MipA"/>
</dbReference>
<gene>
    <name evidence="7" type="ORF">J5474_07975</name>
</gene>
<keyword evidence="4" id="KW-0472">Membrane</keyword>
<comment type="caution">
    <text evidence="7">The sequence shown here is derived from an EMBL/GenBank/DDBJ whole genome shotgun (WGS) entry which is preliminary data.</text>
</comment>
<sequence length="245" mass="25934">MSLTARFVVFSLTLGCAAPAVAQDRALAFELGFGVQSAPAYEGSDEYVAAPALSGSVSTFRMLGLNVDRGDGMGFGFGPSFRVLPERTAKDHPRLTGIANVDAAFELGARVSWRWEGVEAWTAVRKGVTGHDGVVADVGSDIVHDYGQGTEVRFGPRLSMANNEYASTYFSVPAGAALPAYSAGAGLYKVGLELGVRHDFNDAWAVKGTVGWDRLVGDVGDSPVVQSRDSGSVGVQVIRSFDFRF</sequence>
<keyword evidence="8" id="KW-1185">Reference proteome</keyword>
<keyword evidence="5" id="KW-0998">Cell outer membrane</keyword>
<reference evidence="7" key="1">
    <citation type="submission" date="2021-03" db="EMBL/GenBank/DDBJ databases">
        <title>Sagittula salina sp. nov. strain M10.9X isolated from the marine waste.</title>
        <authorList>
            <person name="Satari L."/>
            <person name="Molina-Menor E."/>
            <person name="Vidal-Verdu A."/>
            <person name="Pascual J."/>
            <person name="Pereto J."/>
            <person name="Porcar M."/>
        </authorList>
    </citation>
    <scope>NUCLEOTIDE SEQUENCE</scope>
    <source>
        <strain evidence="7">M10.9X</strain>
    </source>
</reference>
<dbReference type="Pfam" id="PF06629">
    <property type="entry name" value="MipA"/>
    <property type="match status" value="1"/>
</dbReference>
<evidence type="ECO:0000313" key="8">
    <source>
        <dbReference type="Proteomes" id="UP000675940"/>
    </source>
</evidence>
<name>A0A940MT11_9RHOB</name>
<comment type="similarity">
    <text evidence="2">Belongs to the MipA/OmpV family.</text>
</comment>
<accession>A0A940MT11</accession>
<dbReference type="AlphaFoldDB" id="A0A940MT11"/>
<dbReference type="RefSeq" id="WP_209360278.1">
    <property type="nucleotide sequence ID" value="NZ_JAGISH010000003.1"/>
</dbReference>
<feature type="chain" id="PRO_5037850615" evidence="6">
    <location>
        <begin position="23"/>
        <end position="245"/>
    </location>
</feature>
<dbReference type="PANTHER" id="PTHR38776">
    <property type="entry name" value="MLTA-INTERACTING PROTEIN-RELATED"/>
    <property type="match status" value="1"/>
</dbReference>
<organism evidence="7 8">
    <name type="scientific">Sagittula salina</name>
    <dbReference type="NCBI Taxonomy" id="2820268"/>
    <lineage>
        <taxon>Bacteria</taxon>
        <taxon>Pseudomonadati</taxon>
        <taxon>Pseudomonadota</taxon>
        <taxon>Alphaproteobacteria</taxon>
        <taxon>Rhodobacterales</taxon>
        <taxon>Roseobacteraceae</taxon>
        <taxon>Sagittula</taxon>
    </lineage>
</organism>
<dbReference type="EMBL" id="JAGISH010000003">
    <property type="protein sequence ID" value="MBP0482429.1"/>
    <property type="molecule type" value="Genomic_DNA"/>
</dbReference>
<evidence type="ECO:0000256" key="3">
    <source>
        <dbReference type="ARBA" id="ARBA00022729"/>
    </source>
</evidence>
<protein>
    <submittedName>
        <fullName evidence="7">MipA/OmpV family protein</fullName>
    </submittedName>
</protein>
<evidence type="ECO:0000313" key="7">
    <source>
        <dbReference type="EMBL" id="MBP0482429.1"/>
    </source>
</evidence>
<keyword evidence="3 6" id="KW-0732">Signal</keyword>
<evidence type="ECO:0000256" key="5">
    <source>
        <dbReference type="ARBA" id="ARBA00023237"/>
    </source>
</evidence>
<proteinExistence type="inferred from homology"/>
<comment type="subcellular location">
    <subcellularLocation>
        <location evidence="1">Cell outer membrane</location>
    </subcellularLocation>
</comment>
<evidence type="ECO:0000256" key="6">
    <source>
        <dbReference type="SAM" id="SignalP"/>
    </source>
</evidence>
<dbReference type="PANTHER" id="PTHR38776:SF1">
    <property type="entry name" value="MLTA-INTERACTING PROTEIN-RELATED"/>
    <property type="match status" value="1"/>
</dbReference>
<dbReference type="GO" id="GO:0009279">
    <property type="term" value="C:cell outer membrane"/>
    <property type="evidence" value="ECO:0007669"/>
    <property type="project" value="UniProtKB-SubCell"/>
</dbReference>